<keyword evidence="1" id="KW-0732">Signal</keyword>
<dbReference type="AlphaFoldDB" id="A0AAE9L1J2"/>
<feature type="signal peptide" evidence="1">
    <location>
        <begin position="1"/>
        <end position="21"/>
    </location>
</feature>
<dbReference type="PROSITE" id="PS51257">
    <property type="entry name" value="PROKAR_LIPOPROTEIN"/>
    <property type="match status" value="1"/>
</dbReference>
<proteinExistence type="predicted"/>
<dbReference type="KEGG" id="ccam:M5D45_10575"/>
<dbReference type="EMBL" id="CP097330">
    <property type="protein sequence ID" value="URF03000.1"/>
    <property type="molecule type" value="Genomic_DNA"/>
</dbReference>
<sequence>MRWMIPSVGALSLALSGCVSLGDLDQKAPAYSADLPGNYLAAAECTKARQAKATTIVRIDLLHDAAKKEAMVTWNHDLGTGTAFVFTGTNSGTTHLRVYESTPVDQKWIAIAEGCGSNS</sequence>
<accession>A0AAE9L1J2</accession>
<evidence type="ECO:0008006" key="4">
    <source>
        <dbReference type="Google" id="ProtNLM"/>
    </source>
</evidence>
<protein>
    <recommendedName>
        <fullName evidence="4">Lipoprotein</fullName>
    </recommendedName>
</protein>
<feature type="chain" id="PRO_5042127503" description="Lipoprotein" evidence="1">
    <location>
        <begin position="22"/>
        <end position="119"/>
    </location>
</feature>
<gene>
    <name evidence="2" type="ORF">M5D45_10575</name>
</gene>
<reference evidence="2" key="2">
    <citation type="submission" date="2022-05" db="EMBL/GenBank/DDBJ databases">
        <authorList>
            <person name="Kunte H.-J."/>
        </authorList>
    </citation>
    <scope>NUCLEOTIDE SEQUENCE</scope>
    <source>
        <strain evidence="2">G5</strain>
    </source>
</reference>
<name>A0AAE9L1J2_9BURK</name>
<evidence type="ECO:0000313" key="2">
    <source>
        <dbReference type="EMBL" id="URF03000.1"/>
    </source>
</evidence>
<dbReference type="RefSeq" id="WP_250024638.1">
    <property type="nucleotide sequence ID" value="NZ_CP097330.1"/>
</dbReference>
<reference evidence="2" key="1">
    <citation type="journal article" date="2022" name="Microbiol. Resour. Announc.">
        <title>Genome Sequence of Cupriavidus campinensis Strain G5, a Member of a Bacterial Consortium Capable of Polyethylene Degradation.</title>
        <authorList>
            <person name="Schneider B."/>
            <person name="Pfeiffer F."/>
            <person name="Dyall-Smith M."/>
            <person name="Kunte H.J."/>
        </authorList>
    </citation>
    <scope>NUCLEOTIDE SEQUENCE</scope>
    <source>
        <strain evidence="2">G5</strain>
    </source>
</reference>
<evidence type="ECO:0000256" key="1">
    <source>
        <dbReference type="SAM" id="SignalP"/>
    </source>
</evidence>
<dbReference type="Proteomes" id="UP001056132">
    <property type="component" value="Chromosome 1"/>
</dbReference>
<organism evidence="2 3">
    <name type="scientific">Cupriavidus campinensis</name>
    <dbReference type="NCBI Taxonomy" id="151783"/>
    <lineage>
        <taxon>Bacteria</taxon>
        <taxon>Pseudomonadati</taxon>
        <taxon>Pseudomonadota</taxon>
        <taxon>Betaproteobacteria</taxon>
        <taxon>Burkholderiales</taxon>
        <taxon>Burkholderiaceae</taxon>
        <taxon>Cupriavidus</taxon>
    </lineage>
</organism>
<evidence type="ECO:0000313" key="3">
    <source>
        <dbReference type="Proteomes" id="UP001056132"/>
    </source>
</evidence>